<gene>
    <name evidence="2" type="ORF">TNIN_63041</name>
</gene>
<sequence length="99" mass="11590">MNGNKRKLEKSDTRIQQSTPLRNSLRQKSSIANSFCRDEIVRLAPLLPPVLSMVDKRMKNQNKRKESNFVVDFSVDRLLKGRNAFHPRKKKLKTKKEKP</sequence>
<reference evidence="2" key="1">
    <citation type="submission" date="2020-08" db="EMBL/GenBank/DDBJ databases">
        <title>Multicomponent nature underlies the extraordinary mechanical properties of spider dragline silk.</title>
        <authorList>
            <person name="Kono N."/>
            <person name="Nakamura H."/>
            <person name="Mori M."/>
            <person name="Yoshida Y."/>
            <person name="Ohtoshi R."/>
            <person name="Malay A.D."/>
            <person name="Moran D.A.P."/>
            <person name="Tomita M."/>
            <person name="Numata K."/>
            <person name="Arakawa K."/>
        </authorList>
    </citation>
    <scope>NUCLEOTIDE SEQUENCE</scope>
</reference>
<evidence type="ECO:0000256" key="1">
    <source>
        <dbReference type="SAM" id="MobiDB-lite"/>
    </source>
</evidence>
<dbReference type="EMBL" id="BMAV01018511">
    <property type="protein sequence ID" value="GFY70929.1"/>
    <property type="molecule type" value="Genomic_DNA"/>
</dbReference>
<keyword evidence="3" id="KW-1185">Reference proteome</keyword>
<evidence type="ECO:0000313" key="2">
    <source>
        <dbReference type="EMBL" id="GFY70929.1"/>
    </source>
</evidence>
<comment type="caution">
    <text evidence="2">The sequence shown here is derived from an EMBL/GenBank/DDBJ whole genome shotgun (WGS) entry which is preliminary data.</text>
</comment>
<evidence type="ECO:0000313" key="3">
    <source>
        <dbReference type="Proteomes" id="UP000886998"/>
    </source>
</evidence>
<proteinExistence type="predicted"/>
<organism evidence="2 3">
    <name type="scientific">Trichonephila inaurata madagascariensis</name>
    <dbReference type="NCBI Taxonomy" id="2747483"/>
    <lineage>
        <taxon>Eukaryota</taxon>
        <taxon>Metazoa</taxon>
        <taxon>Ecdysozoa</taxon>
        <taxon>Arthropoda</taxon>
        <taxon>Chelicerata</taxon>
        <taxon>Arachnida</taxon>
        <taxon>Araneae</taxon>
        <taxon>Araneomorphae</taxon>
        <taxon>Entelegynae</taxon>
        <taxon>Araneoidea</taxon>
        <taxon>Nephilidae</taxon>
        <taxon>Trichonephila</taxon>
        <taxon>Trichonephila inaurata</taxon>
    </lineage>
</organism>
<feature type="compositionally biased region" description="Polar residues" evidence="1">
    <location>
        <begin position="14"/>
        <end position="27"/>
    </location>
</feature>
<protein>
    <submittedName>
        <fullName evidence="2">Uncharacterized protein</fullName>
    </submittedName>
</protein>
<feature type="region of interest" description="Disordered" evidence="1">
    <location>
        <begin position="1"/>
        <end position="27"/>
    </location>
</feature>
<accession>A0A8X6YGD7</accession>
<name>A0A8X6YGD7_9ARAC</name>
<dbReference type="AlphaFoldDB" id="A0A8X6YGD7"/>
<dbReference type="Proteomes" id="UP000886998">
    <property type="component" value="Unassembled WGS sequence"/>
</dbReference>